<sequence>MWRRRAERDQAEGLQRERLAVQVSPRRRRVVSVKSSAVLDVSMHPFLWNSIRHNLSLHTRFIRVQNEGTGKSSWWMLNPEGGKMGKTPRRRAVSMDNSTNKYLKTKGRARGKRVGRPGIGAGSAVVVVGLRGSPDRGSPPRPKVLPGTTAGLEGGEFDAWTELHSRASSSTSTLSGRLSPILAEAELEVPEEGRMSCSTSPHLYPSPSSARSPAAGTGSHCPPLEQLPQLASLTAAISMEDRLMDDGPGAKAQSSYGNGAYGASALGLLRHHSPMQTIQENKPASFSGTMRAYSSTNALQSLLAGAVAGPQQYCAKGAPLSHDSDPSHPMMSPASNGVGSSHRGGHPGHLSGHGHAAAHSHVGSHSHSSGLNHGNAADRGDVSGRGLALNGHALTQSHNQTHALPRGVPGAGNVRPQPYGHKAPYLYSPPSHAHLPASTTLPPNPAGMLGIPQDSCHVATAPHPRHNHYPGPQHQGMPYPHERLPADLDIDMFHGSLECDVES</sequence>
<dbReference type="Pfam" id="PF16676">
    <property type="entry name" value="FOXO-TAD"/>
    <property type="match status" value="1"/>
</dbReference>
<dbReference type="InterPro" id="IPR032067">
    <property type="entry name" value="FOXO-TAD"/>
</dbReference>
<dbReference type="GO" id="GO:0005737">
    <property type="term" value="C:cytoplasm"/>
    <property type="evidence" value="ECO:0007669"/>
    <property type="project" value="UniProtKB-SubCell"/>
</dbReference>
<dbReference type="SUPFAM" id="SSF46785">
    <property type="entry name" value="Winged helix' DNA-binding domain"/>
    <property type="match status" value="1"/>
</dbReference>
<feature type="region of interest" description="Disordered" evidence="9">
    <location>
        <begin position="317"/>
        <end position="431"/>
    </location>
</feature>
<feature type="compositionally biased region" description="Polar residues" evidence="9">
    <location>
        <begin position="393"/>
        <end position="402"/>
    </location>
</feature>
<accession>A0A9Q0IHA4</accession>
<evidence type="ECO:0000256" key="6">
    <source>
        <dbReference type="ARBA" id="ARBA00023163"/>
    </source>
</evidence>
<comment type="subcellular location">
    <subcellularLocation>
        <location evidence="2">Cytoplasm</location>
    </subcellularLocation>
    <subcellularLocation>
        <location evidence="1 8">Nucleus</location>
    </subcellularLocation>
</comment>
<evidence type="ECO:0000256" key="9">
    <source>
        <dbReference type="SAM" id="MobiDB-lite"/>
    </source>
</evidence>
<dbReference type="InterPro" id="IPR001766">
    <property type="entry name" value="Fork_head_dom"/>
</dbReference>
<dbReference type="PROSITE" id="PS50039">
    <property type="entry name" value="FORK_HEAD_3"/>
    <property type="match status" value="1"/>
</dbReference>
<feature type="DNA-binding region" description="Fork-head" evidence="8">
    <location>
        <begin position="49"/>
        <end position="92"/>
    </location>
</feature>
<dbReference type="GO" id="GO:0000981">
    <property type="term" value="F:DNA-binding transcription factor activity, RNA polymerase II-specific"/>
    <property type="evidence" value="ECO:0007669"/>
    <property type="project" value="TreeGrafter"/>
</dbReference>
<feature type="non-terminal residue" evidence="11">
    <location>
        <position position="1"/>
    </location>
</feature>
<dbReference type="AlphaFoldDB" id="A0A9Q0IHA4"/>
<keyword evidence="12" id="KW-1185">Reference proteome</keyword>
<protein>
    <recommendedName>
        <fullName evidence="10">Fork-head domain-containing protein</fullName>
    </recommendedName>
</protein>
<feature type="compositionally biased region" description="Low complexity" evidence="9">
    <location>
        <begin position="365"/>
        <end position="375"/>
    </location>
</feature>
<evidence type="ECO:0000256" key="8">
    <source>
        <dbReference type="PROSITE-ProRule" id="PRU00089"/>
    </source>
</evidence>
<feature type="region of interest" description="Disordered" evidence="9">
    <location>
        <begin position="190"/>
        <end position="225"/>
    </location>
</feature>
<evidence type="ECO:0000256" key="7">
    <source>
        <dbReference type="ARBA" id="ARBA00023242"/>
    </source>
</evidence>
<feature type="domain" description="Fork-head" evidence="10">
    <location>
        <begin position="49"/>
        <end position="92"/>
    </location>
</feature>
<keyword evidence="3" id="KW-0963">Cytoplasm</keyword>
<dbReference type="PANTHER" id="PTHR45767">
    <property type="entry name" value="FORKHEAD BOX PROTEIN O"/>
    <property type="match status" value="1"/>
</dbReference>
<organism evidence="11 12">
    <name type="scientific">Muraenolepis orangiensis</name>
    <name type="common">Patagonian moray cod</name>
    <dbReference type="NCBI Taxonomy" id="630683"/>
    <lineage>
        <taxon>Eukaryota</taxon>
        <taxon>Metazoa</taxon>
        <taxon>Chordata</taxon>
        <taxon>Craniata</taxon>
        <taxon>Vertebrata</taxon>
        <taxon>Euteleostomi</taxon>
        <taxon>Actinopterygii</taxon>
        <taxon>Neopterygii</taxon>
        <taxon>Teleostei</taxon>
        <taxon>Neoteleostei</taxon>
        <taxon>Acanthomorphata</taxon>
        <taxon>Zeiogadaria</taxon>
        <taxon>Gadariae</taxon>
        <taxon>Gadiformes</taxon>
        <taxon>Muraenolepidoidei</taxon>
        <taxon>Muraenolepididae</taxon>
        <taxon>Muraenolepis</taxon>
    </lineage>
</organism>
<keyword evidence="6" id="KW-0804">Transcription</keyword>
<dbReference type="Pfam" id="PF16675">
    <property type="entry name" value="FOXO_KIX_bdg"/>
    <property type="match status" value="1"/>
</dbReference>
<dbReference type="Gene3D" id="1.10.10.10">
    <property type="entry name" value="Winged helix-like DNA-binding domain superfamily/Winged helix DNA-binding domain"/>
    <property type="match status" value="1"/>
</dbReference>
<evidence type="ECO:0000256" key="5">
    <source>
        <dbReference type="ARBA" id="ARBA00023125"/>
    </source>
</evidence>
<proteinExistence type="predicted"/>
<evidence type="ECO:0000259" key="10">
    <source>
        <dbReference type="PROSITE" id="PS50039"/>
    </source>
</evidence>
<dbReference type="InterPro" id="IPR036390">
    <property type="entry name" value="WH_DNA-bd_sf"/>
</dbReference>
<dbReference type="GO" id="GO:0000978">
    <property type="term" value="F:RNA polymerase II cis-regulatory region sequence-specific DNA binding"/>
    <property type="evidence" value="ECO:0007669"/>
    <property type="project" value="TreeGrafter"/>
</dbReference>
<evidence type="ECO:0000256" key="4">
    <source>
        <dbReference type="ARBA" id="ARBA00023015"/>
    </source>
</evidence>
<evidence type="ECO:0000256" key="1">
    <source>
        <dbReference type="ARBA" id="ARBA00004123"/>
    </source>
</evidence>
<feature type="region of interest" description="Disordered" evidence="9">
    <location>
        <begin position="74"/>
        <end position="93"/>
    </location>
</feature>
<dbReference type="PANTHER" id="PTHR45767:SF5">
    <property type="entry name" value="FORKHEAD BOX PROTEIN O6"/>
    <property type="match status" value="1"/>
</dbReference>
<feature type="region of interest" description="Disordered" evidence="9">
    <location>
        <begin position="131"/>
        <end position="153"/>
    </location>
</feature>
<dbReference type="Proteomes" id="UP001148018">
    <property type="component" value="Unassembled WGS sequence"/>
</dbReference>
<comment type="caution">
    <text evidence="11">The sequence shown here is derived from an EMBL/GenBank/DDBJ whole genome shotgun (WGS) entry which is preliminary data.</text>
</comment>
<gene>
    <name evidence="11" type="ORF">NHX12_001529</name>
</gene>
<reference evidence="11" key="1">
    <citation type="submission" date="2022-07" db="EMBL/GenBank/DDBJ databases">
        <title>Chromosome-level genome of Muraenolepis orangiensis.</title>
        <authorList>
            <person name="Kim J."/>
        </authorList>
    </citation>
    <scope>NUCLEOTIDE SEQUENCE</scope>
    <source>
        <strain evidence="11">KU_S4_2022</strain>
        <tissue evidence="11">Muscle</tissue>
    </source>
</reference>
<dbReference type="SMART" id="SM00339">
    <property type="entry name" value="FH"/>
    <property type="match status" value="1"/>
</dbReference>
<keyword evidence="5 8" id="KW-0238">DNA-binding</keyword>
<dbReference type="InterPro" id="IPR032068">
    <property type="entry name" value="FOXO_KIX-bd"/>
</dbReference>
<evidence type="ECO:0000256" key="2">
    <source>
        <dbReference type="ARBA" id="ARBA00004496"/>
    </source>
</evidence>
<dbReference type="OrthoDB" id="5954824at2759"/>
<evidence type="ECO:0000256" key="3">
    <source>
        <dbReference type="ARBA" id="ARBA00022490"/>
    </source>
</evidence>
<evidence type="ECO:0000313" key="12">
    <source>
        <dbReference type="Proteomes" id="UP001148018"/>
    </source>
</evidence>
<keyword evidence="7 8" id="KW-0539">Nucleus</keyword>
<dbReference type="GO" id="GO:0005634">
    <property type="term" value="C:nucleus"/>
    <property type="evidence" value="ECO:0007669"/>
    <property type="project" value="UniProtKB-SubCell"/>
</dbReference>
<evidence type="ECO:0000313" key="11">
    <source>
        <dbReference type="EMBL" id="KAJ3598015.1"/>
    </source>
</evidence>
<dbReference type="Pfam" id="PF00250">
    <property type="entry name" value="Forkhead"/>
    <property type="match status" value="1"/>
</dbReference>
<dbReference type="EMBL" id="JANIIK010000109">
    <property type="protein sequence ID" value="KAJ3598015.1"/>
    <property type="molecule type" value="Genomic_DNA"/>
</dbReference>
<dbReference type="InterPro" id="IPR036388">
    <property type="entry name" value="WH-like_DNA-bd_sf"/>
</dbReference>
<name>A0A9Q0IHA4_9TELE</name>
<keyword evidence="4" id="KW-0805">Transcription regulation</keyword>
<feature type="compositionally biased region" description="Low complexity" evidence="9">
    <location>
        <begin position="205"/>
        <end position="215"/>
    </location>
</feature>